<proteinExistence type="predicted"/>
<name>A0ABD4T1I6_9CYAN</name>
<gene>
    <name evidence="1" type="ORF">QQ91_0006305</name>
</gene>
<reference evidence="1 2" key="1">
    <citation type="journal article" date="2015" name="Genome Announc.">
        <title>Draft Genome Sequence of Filamentous Marine Cyanobacterium Lyngbya confervoides Strain BDU141951.</title>
        <authorList>
            <person name="Chandrababunaidu M.M."/>
            <person name="Sen D."/>
            <person name="Tripathy S."/>
        </authorList>
    </citation>
    <scope>NUCLEOTIDE SEQUENCE [LARGE SCALE GENOMIC DNA]</scope>
    <source>
        <strain evidence="1 2">BDU141951</strain>
    </source>
</reference>
<protein>
    <submittedName>
        <fullName evidence="1">Nucleoside 2-deoxyribosyltransferase</fullName>
    </submittedName>
</protein>
<dbReference type="EMBL" id="JTHE03000039">
    <property type="protein sequence ID" value="MCM1982439.1"/>
    <property type="molecule type" value="Genomic_DNA"/>
</dbReference>
<dbReference type="PANTHER" id="PTHR15364:SF0">
    <property type="entry name" value="2'-DEOXYNUCLEOSIDE 5'-PHOSPHATE N-HYDROLASE 1"/>
    <property type="match status" value="1"/>
</dbReference>
<dbReference type="PANTHER" id="PTHR15364">
    <property type="entry name" value="2'-DEOXYNUCLEOSIDE 5'-PHOSPHATE N-HYDROLASE 1"/>
    <property type="match status" value="1"/>
</dbReference>
<evidence type="ECO:0000313" key="1">
    <source>
        <dbReference type="EMBL" id="MCM1982439.1"/>
    </source>
</evidence>
<sequence>MSQRKILYLANPYGFSTQQRHLLLPPLRQALEDLGAQVWEPFERNNQMDLATPGWAYRVAQADRQDVENSDGIFAVVNGTPPDEGVMVELGMAMALHKAVFLFRDDFRRCTDSEDYPLNLMIFAALPETGWQRYYYTEVSDLANPQKALVPWLQA</sequence>
<keyword evidence="2" id="KW-1185">Reference proteome</keyword>
<dbReference type="SUPFAM" id="SSF52309">
    <property type="entry name" value="N-(deoxy)ribosyltransferase-like"/>
    <property type="match status" value="1"/>
</dbReference>
<evidence type="ECO:0000313" key="2">
    <source>
        <dbReference type="Proteomes" id="UP000031561"/>
    </source>
</evidence>
<dbReference type="RefSeq" id="WP_166281180.1">
    <property type="nucleotide sequence ID" value="NZ_JTHE03000039.1"/>
</dbReference>
<organism evidence="1 2">
    <name type="scientific">Lyngbya confervoides BDU141951</name>
    <dbReference type="NCBI Taxonomy" id="1574623"/>
    <lineage>
        <taxon>Bacteria</taxon>
        <taxon>Bacillati</taxon>
        <taxon>Cyanobacteriota</taxon>
        <taxon>Cyanophyceae</taxon>
        <taxon>Oscillatoriophycideae</taxon>
        <taxon>Oscillatoriales</taxon>
        <taxon>Microcoleaceae</taxon>
        <taxon>Lyngbya</taxon>
    </lineage>
</organism>
<dbReference type="InterPro" id="IPR051239">
    <property type="entry name" value="2'-dNMP_N-hydrolase"/>
</dbReference>
<dbReference type="Pfam" id="PF05014">
    <property type="entry name" value="Nuc_deoxyrib_tr"/>
    <property type="match status" value="1"/>
</dbReference>
<dbReference type="Proteomes" id="UP000031561">
    <property type="component" value="Unassembled WGS sequence"/>
</dbReference>
<dbReference type="Gene3D" id="3.40.50.450">
    <property type="match status" value="1"/>
</dbReference>
<dbReference type="InterPro" id="IPR007710">
    <property type="entry name" value="Nucleoside_deoxyribTrfase"/>
</dbReference>
<dbReference type="AlphaFoldDB" id="A0ABD4T1I6"/>
<accession>A0ABD4T1I6</accession>
<comment type="caution">
    <text evidence="1">The sequence shown here is derived from an EMBL/GenBank/DDBJ whole genome shotgun (WGS) entry which is preliminary data.</text>
</comment>